<evidence type="ECO:0000313" key="2">
    <source>
        <dbReference type="EMBL" id="KAK7677214.1"/>
    </source>
</evidence>
<gene>
    <name evidence="2" type="ORF">QCA50_019808</name>
</gene>
<dbReference type="Proteomes" id="UP001385951">
    <property type="component" value="Unassembled WGS sequence"/>
</dbReference>
<accession>A0AAW0FGF9</accession>
<organism evidence="2 3">
    <name type="scientific">Cerrena zonata</name>
    <dbReference type="NCBI Taxonomy" id="2478898"/>
    <lineage>
        <taxon>Eukaryota</taxon>
        <taxon>Fungi</taxon>
        <taxon>Dikarya</taxon>
        <taxon>Basidiomycota</taxon>
        <taxon>Agaricomycotina</taxon>
        <taxon>Agaricomycetes</taxon>
        <taxon>Polyporales</taxon>
        <taxon>Cerrenaceae</taxon>
        <taxon>Cerrena</taxon>
    </lineage>
</organism>
<feature type="compositionally biased region" description="Polar residues" evidence="1">
    <location>
        <begin position="86"/>
        <end position="100"/>
    </location>
</feature>
<reference evidence="2 3" key="1">
    <citation type="submission" date="2022-09" db="EMBL/GenBank/DDBJ databases">
        <authorList>
            <person name="Palmer J.M."/>
        </authorList>
    </citation>
    <scope>NUCLEOTIDE SEQUENCE [LARGE SCALE GENOMIC DNA]</scope>
    <source>
        <strain evidence="2 3">DSM 7382</strain>
    </source>
</reference>
<dbReference type="AlphaFoldDB" id="A0AAW0FGF9"/>
<comment type="caution">
    <text evidence="2">The sequence shown here is derived from an EMBL/GenBank/DDBJ whole genome shotgun (WGS) entry which is preliminary data.</text>
</comment>
<evidence type="ECO:0000313" key="3">
    <source>
        <dbReference type="Proteomes" id="UP001385951"/>
    </source>
</evidence>
<dbReference type="EMBL" id="JASBNA010000093">
    <property type="protein sequence ID" value="KAK7677214.1"/>
    <property type="molecule type" value="Genomic_DNA"/>
</dbReference>
<feature type="region of interest" description="Disordered" evidence="1">
    <location>
        <begin position="86"/>
        <end position="110"/>
    </location>
</feature>
<protein>
    <submittedName>
        <fullName evidence="2">Uncharacterized protein</fullName>
    </submittedName>
</protein>
<sequence length="110" mass="12334">MRSVRVSIGEKEISLSACFNLFLFWPRSVSSQLHTRHKIPTPSVYTFRVAQFCALLSKSGRPTDSPWTLTLTSTDLLRARPRLQHPSQPSLVLADRSSTPRGLGFQLSAH</sequence>
<evidence type="ECO:0000256" key="1">
    <source>
        <dbReference type="SAM" id="MobiDB-lite"/>
    </source>
</evidence>
<keyword evidence="3" id="KW-1185">Reference proteome</keyword>
<name>A0AAW0FGF9_9APHY</name>
<proteinExistence type="predicted"/>